<name>A0A7C4ATM3_9BACT</name>
<dbReference type="EMBL" id="DTGT01000395">
    <property type="protein sequence ID" value="HGH62027.1"/>
    <property type="molecule type" value="Genomic_DNA"/>
</dbReference>
<protein>
    <submittedName>
        <fullName evidence="1">DUF4416 family protein</fullName>
    </submittedName>
</protein>
<gene>
    <name evidence="1" type="ORF">ENV54_12105</name>
</gene>
<reference evidence="1" key="1">
    <citation type="journal article" date="2020" name="mSystems">
        <title>Genome- and Community-Level Interaction Insights into Carbon Utilization and Element Cycling Functions of Hydrothermarchaeota in Hydrothermal Sediment.</title>
        <authorList>
            <person name="Zhou Z."/>
            <person name="Liu Y."/>
            <person name="Xu W."/>
            <person name="Pan J."/>
            <person name="Luo Z.H."/>
            <person name="Li M."/>
        </authorList>
    </citation>
    <scope>NUCLEOTIDE SEQUENCE [LARGE SCALE GENOMIC DNA]</scope>
    <source>
        <strain evidence="1">SpSt-769</strain>
    </source>
</reference>
<dbReference type="Pfam" id="PF14385">
    <property type="entry name" value="DUF4416"/>
    <property type="match status" value="1"/>
</dbReference>
<dbReference type="AlphaFoldDB" id="A0A7C4ATM3"/>
<dbReference type="InterPro" id="IPR025529">
    <property type="entry name" value="DUF4416"/>
</dbReference>
<proteinExistence type="predicted"/>
<organism evidence="1">
    <name type="scientific">Desulfomonile tiedjei</name>
    <dbReference type="NCBI Taxonomy" id="2358"/>
    <lineage>
        <taxon>Bacteria</taxon>
        <taxon>Pseudomonadati</taxon>
        <taxon>Thermodesulfobacteriota</taxon>
        <taxon>Desulfomonilia</taxon>
        <taxon>Desulfomonilales</taxon>
        <taxon>Desulfomonilaceae</taxon>
        <taxon>Desulfomonile</taxon>
    </lineage>
</organism>
<evidence type="ECO:0000313" key="1">
    <source>
        <dbReference type="EMBL" id="HGH62027.1"/>
    </source>
</evidence>
<sequence length="184" mass="21156">MSIPREPDPAQLIMSVLISREDILPRLQQTVEAEFGEIEDMVGPLGFDFTTYYETELGPNIKRWLWSFAKLVDMGALADIKRRTNEIEQESAADGKRRCNIDPGLLSLWNFVLATGKVNAHRIYLGSGIFADLTLIFRSSSYQPLPWTYPDYASIEMRTILNDFRKRYKWKLQNTAKSRQTSTA</sequence>
<accession>A0A7C4ATM3</accession>
<comment type="caution">
    <text evidence="1">The sequence shown here is derived from an EMBL/GenBank/DDBJ whole genome shotgun (WGS) entry which is preliminary data.</text>
</comment>